<comment type="caution">
    <text evidence="6">Lacks conserved residue(s) required for the propagation of feature annotation.</text>
</comment>
<feature type="domain" description="T-box" evidence="8">
    <location>
        <begin position="74"/>
        <end position="269"/>
    </location>
</feature>
<evidence type="ECO:0000256" key="7">
    <source>
        <dbReference type="SAM" id="MobiDB-lite"/>
    </source>
</evidence>
<dbReference type="InterPro" id="IPR018186">
    <property type="entry name" value="TF_T-box_CS"/>
</dbReference>
<dbReference type="PANTHER" id="PTHR11267:SF181">
    <property type="entry name" value="OPTOMOTOR-BLIND PROTEIN"/>
    <property type="match status" value="1"/>
</dbReference>
<gene>
    <name evidence="10" type="primary">LOC124294383</name>
</gene>
<dbReference type="SMART" id="SM00425">
    <property type="entry name" value="TBOX"/>
    <property type="match status" value="1"/>
</dbReference>
<dbReference type="PROSITE" id="PS01264">
    <property type="entry name" value="TBOX_2"/>
    <property type="match status" value="1"/>
</dbReference>
<dbReference type="SUPFAM" id="SSF49417">
    <property type="entry name" value="p53-like transcription factors"/>
    <property type="match status" value="1"/>
</dbReference>
<dbReference type="Proteomes" id="UP000829291">
    <property type="component" value="Chromosome 5"/>
</dbReference>
<keyword evidence="2" id="KW-0805">Transcription regulation</keyword>
<dbReference type="PROSITE" id="PS50252">
    <property type="entry name" value="TBOX_3"/>
    <property type="match status" value="1"/>
</dbReference>
<protein>
    <submittedName>
        <fullName evidence="10">T-box transcription factor TBX20-like</fullName>
    </submittedName>
</protein>
<evidence type="ECO:0000256" key="3">
    <source>
        <dbReference type="ARBA" id="ARBA00023125"/>
    </source>
</evidence>
<sequence>MSRIPQLELARFPPASVLHTQLQMHHQMLYRQHNMTHHHHHHRHPAEELTNNGWLLPPTPGAGPTLPGNVSVSLQNAKLWQQFHAETTEMIITKLGRRMFPSLQLQIEGLERRGRYCLLLEVTPASRRRHKYLGGGGVNGGSVNSGRGWTTAGPAEPQPHVNRRVYLHPDSPATGSHWMQHPVSFNKLKLTNNAVDHHSNVVLTSMHKYIPTVWIVRCDDVSRLTLLFTQPASSFCFPETEFIAVTAYQNENITKLKIDNNPFAKGFRETGQSRCKRKMQSFDSSEVDEDHLPHHAGVREEDDEENMSSLESASNPLLPQVFDEDQRQRAKRVASESGSFDDSGVSSSSSLADRISPQFQLNSDNNRKSSATPAPFQPPLHRPWIDHEEENKENAGDDGVATPDSQSHLILQNRHTTVENNQSAWQQYHNHHHHHHQQQQQQYPSFVQPEVHHYTRDVFSPHHHHQQQRQHFSPAVEFARINQHIQNHYQQMHYGQLYCSQISQLQRLKNIAMQFNSPRFTPALTPRCSDLSPPNPILLPFSPRVNKVAIASQFDRHSCPPLSSPPSPSLSSVASIDGSSASS</sequence>
<evidence type="ECO:0000256" key="1">
    <source>
        <dbReference type="ARBA" id="ARBA00004123"/>
    </source>
</evidence>
<feature type="region of interest" description="Disordered" evidence="7">
    <location>
        <begin position="267"/>
        <end position="383"/>
    </location>
</feature>
<proteinExistence type="predicted"/>
<feature type="compositionally biased region" description="Low complexity" evidence="7">
    <location>
        <begin position="335"/>
        <end position="350"/>
    </location>
</feature>
<comment type="subcellular location">
    <subcellularLocation>
        <location evidence="1 6">Nucleus</location>
    </subcellularLocation>
</comment>
<keyword evidence="3 6" id="KW-0238">DNA-binding</keyword>
<dbReference type="InterPro" id="IPR001699">
    <property type="entry name" value="TF_T-box"/>
</dbReference>
<feature type="compositionally biased region" description="Polar residues" evidence="7">
    <location>
        <begin position="307"/>
        <end position="317"/>
    </location>
</feature>
<dbReference type="CDD" id="cd20681">
    <property type="entry name" value="T-box_Drosocross-like"/>
    <property type="match status" value="1"/>
</dbReference>
<feature type="region of interest" description="Disordered" evidence="7">
    <location>
        <begin position="36"/>
        <end position="62"/>
    </location>
</feature>
<dbReference type="PANTHER" id="PTHR11267">
    <property type="entry name" value="T-BOX PROTEIN-RELATED"/>
    <property type="match status" value="1"/>
</dbReference>
<keyword evidence="4" id="KW-0804">Transcription</keyword>
<feature type="compositionally biased region" description="Polar residues" evidence="7">
    <location>
        <begin position="357"/>
        <end position="372"/>
    </location>
</feature>
<accession>A0ABM3G4U3</accession>
<evidence type="ECO:0000259" key="8">
    <source>
        <dbReference type="PROSITE" id="PS50252"/>
    </source>
</evidence>
<keyword evidence="9" id="KW-1185">Reference proteome</keyword>
<dbReference type="PROSITE" id="PS01283">
    <property type="entry name" value="TBOX_1"/>
    <property type="match status" value="1"/>
</dbReference>
<feature type="region of interest" description="Disordered" evidence="7">
    <location>
        <begin position="556"/>
        <end position="583"/>
    </location>
</feature>
<keyword evidence="5 6" id="KW-0539">Nucleus</keyword>
<dbReference type="PRINTS" id="PR00937">
    <property type="entry name" value="TBOX"/>
</dbReference>
<evidence type="ECO:0000256" key="6">
    <source>
        <dbReference type="PROSITE-ProRule" id="PRU00201"/>
    </source>
</evidence>
<evidence type="ECO:0000313" key="10">
    <source>
        <dbReference type="RefSeq" id="XP_046595278.1"/>
    </source>
</evidence>
<dbReference type="GeneID" id="124294383"/>
<dbReference type="Pfam" id="PF00907">
    <property type="entry name" value="T-box"/>
    <property type="match status" value="1"/>
</dbReference>
<evidence type="ECO:0000256" key="4">
    <source>
        <dbReference type="ARBA" id="ARBA00023163"/>
    </source>
</evidence>
<name>A0ABM3G4U3_NEOLC</name>
<dbReference type="InterPro" id="IPR046360">
    <property type="entry name" value="T-box_DNA-bd"/>
</dbReference>
<dbReference type="InterPro" id="IPR008967">
    <property type="entry name" value="p53-like_TF_DNA-bd_sf"/>
</dbReference>
<evidence type="ECO:0000313" key="9">
    <source>
        <dbReference type="Proteomes" id="UP000829291"/>
    </source>
</evidence>
<evidence type="ECO:0000256" key="2">
    <source>
        <dbReference type="ARBA" id="ARBA00023015"/>
    </source>
</evidence>
<feature type="compositionally biased region" description="Low complexity" evidence="7">
    <location>
        <begin position="569"/>
        <end position="583"/>
    </location>
</feature>
<dbReference type="RefSeq" id="XP_046595278.1">
    <property type="nucleotide sequence ID" value="XM_046739322.1"/>
</dbReference>
<reference evidence="10" key="1">
    <citation type="submission" date="2025-08" db="UniProtKB">
        <authorList>
            <consortium name="RefSeq"/>
        </authorList>
    </citation>
    <scope>IDENTIFICATION</scope>
    <source>
        <tissue evidence="10">Thorax and Abdomen</tissue>
    </source>
</reference>
<organism evidence="9 10">
    <name type="scientific">Neodiprion lecontei</name>
    <name type="common">Redheaded pine sawfly</name>
    <dbReference type="NCBI Taxonomy" id="441921"/>
    <lineage>
        <taxon>Eukaryota</taxon>
        <taxon>Metazoa</taxon>
        <taxon>Ecdysozoa</taxon>
        <taxon>Arthropoda</taxon>
        <taxon>Hexapoda</taxon>
        <taxon>Insecta</taxon>
        <taxon>Pterygota</taxon>
        <taxon>Neoptera</taxon>
        <taxon>Endopterygota</taxon>
        <taxon>Hymenoptera</taxon>
        <taxon>Tenthredinoidea</taxon>
        <taxon>Diprionidae</taxon>
        <taxon>Diprioninae</taxon>
        <taxon>Neodiprion</taxon>
    </lineage>
</organism>
<evidence type="ECO:0000256" key="5">
    <source>
        <dbReference type="ARBA" id="ARBA00023242"/>
    </source>
</evidence>
<dbReference type="InterPro" id="IPR036960">
    <property type="entry name" value="T-box_sf"/>
</dbReference>
<feature type="compositionally biased region" description="Basic and acidic residues" evidence="7">
    <location>
        <begin position="290"/>
        <end position="299"/>
    </location>
</feature>
<dbReference type="Gene3D" id="2.60.40.820">
    <property type="entry name" value="Transcription factor, T-box"/>
    <property type="match status" value="1"/>
</dbReference>